<feature type="compositionally biased region" description="Polar residues" evidence="1">
    <location>
        <begin position="105"/>
        <end position="126"/>
    </location>
</feature>
<evidence type="ECO:0000313" key="2">
    <source>
        <dbReference type="EMBL" id="PKC14098.1"/>
    </source>
</evidence>
<comment type="caution">
    <text evidence="2">The sequence shown here is derived from an EMBL/GenBank/DDBJ whole genome shotgun (WGS) entry which is preliminary data.</text>
</comment>
<evidence type="ECO:0000313" key="3">
    <source>
        <dbReference type="Proteomes" id="UP000232722"/>
    </source>
</evidence>
<dbReference type="AlphaFoldDB" id="A0A2N0Q4W2"/>
<gene>
    <name evidence="2" type="ORF">RhiirA5_395866</name>
</gene>
<feature type="compositionally biased region" description="Polar residues" evidence="1">
    <location>
        <begin position="28"/>
        <end position="41"/>
    </location>
</feature>
<reference evidence="2 3" key="2">
    <citation type="submission" date="2017-09" db="EMBL/GenBank/DDBJ databases">
        <title>Extensive intraspecific genome diversity in a model arbuscular mycorrhizal fungus.</title>
        <authorList>
            <person name="Chen E.C."/>
            <person name="Morin E."/>
            <person name="Beaudet D."/>
            <person name="Noel J."/>
            <person name="Ndikumana S."/>
            <person name="Charron P."/>
            <person name="St-Onge C."/>
            <person name="Giorgi J."/>
            <person name="Grigoriev I.V."/>
            <person name="Roux C."/>
            <person name="Martin F.M."/>
            <person name="Corradi N."/>
        </authorList>
    </citation>
    <scope>NUCLEOTIDE SEQUENCE [LARGE SCALE GENOMIC DNA]</scope>
    <source>
        <strain evidence="2 3">A5</strain>
    </source>
</reference>
<accession>A0A2N0Q4W2</accession>
<evidence type="ECO:0000256" key="1">
    <source>
        <dbReference type="SAM" id="MobiDB-lite"/>
    </source>
</evidence>
<name>A0A2N0Q4W2_9GLOM</name>
<sequence>MPQTRGRSSTKKDESSHEKSKTKRGRGRNNTSQDEQFQTANCGRGRGRGRRQSNKKSHLLNEILEDSDYEDTIEPSLSGPFNLLPLNNTDLEELDSALAPRLESRNTSTPLREVQSNELENLSTPSRPERLASRNLNTSTPLRKVQSNELENLSVLSCPGLRDLNSPASLRSFNASASPTLPPCFNDMDTIFQLATWLCANPNVLQFANAIYSSMQTSLANGQQFTPSNLANPTALQLQSPLQEDKSMTSRDFLEELKCLFLRVRNPPKHALEELIRQIIKCNLNSVEGLEWLRIGLRQFGDFRNKFLDGIERLVNSFKEKRNKQGILETTLPQKEDIDDFIDEEKTIIVLRRWLNAVKIDDLRREDSMIYLNNLVKKAVIYNYNTRDPERTKTLDVMTKNLAVPSRNGRNFANNLQL</sequence>
<dbReference type="EMBL" id="LLXJ01000152">
    <property type="protein sequence ID" value="PKC14098.1"/>
    <property type="molecule type" value="Genomic_DNA"/>
</dbReference>
<reference evidence="2 3" key="1">
    <citation type="submission" date="2016-04" db="EMBL/GenBank/DDBJ databases">
        <title>Genome analyses suggest a sexual origin of heterokaryosis in a supposedly ancient asexual fungus.</title>
        <authorList>
            <person name="Ropars J."/>
            <person name="Sedzielewska K."/>
            <person name="Noel J."/>
            <person name="Charron P."/>
            <person name="Farinelli L."/>
            <person name="Marton T."/>
            <person name="Kruger M."/>
            <person name="Pelin A."/>
            <person name="Brachmann A."/>
            <person name="Corradi N."/>
        </authorList>
    </citation>
    <scope>NUCLEOTIDE SEQUENCE [LARGE SCALE GENOMIC DNA]</scope>
    <source>
        <strain evidence="2 3">A5</strain>
    </source>
</reference>
<dbReference type="VEuPathDB" id="FungiDB:RhiirFUN_005681"/>
<feature type="region of interest" description="Disordered" evidence="1">
    <location>
        <begin position="99"/>
        <end position="140"/>
    </location>
</feature>
<proteinExistence type="predicted"/>
<feature type="region of interest" description="Disordered" evidence="1">
    <location>
        <begin position="1"/>
        <end position="58"/>
    </location>
</feature>
<organism evidence="2 3">
    <name type="scientific">Rhizophagus irregularis</name>
    <dbReference type="NCBI Taxonomy" id="588596"/>
    <lineage>
        <taxon>Eukaryota</taxon>
        <taxon>Fungi</taxon>
        <taxon>Fungi incertae sedis</taxon>
        <taxon>Mucoromycota</taxon>
        <taxon>Glomeromycotina</taxon>
        <taxon>Glomeromycetes</taxon>
        <taxon>Glomerales</taxon>
        <taxon>Glomeraceae</taxon>
        <taxon>Rhizophagus</taxon>
    </lineage>
</organism>
<dbReference type="VEuPathDB" id="FungiDB:FUN_020335"/>
<protein>
    <submittedName>
        <fullName evidence="2">Uncharacterized protein</fullName>
    </submittedName>
</protein>
<feature type="compositionally biased region" description="Basic residues" evidence="1">
    <location>
        <begin position="45"/>
        <end position="58"/>
    </location>
</feature>
<dbReference type="VEuPathDB" id="FungiDB:RhiirA1_464682"/>
<dbReference type="Proteomes" id="UP000232722">
    <property type="component" value="Unassembled WGS sequence"/>
</dbReference>
<feature type="compositionally biased region" description="Basic and acidic residues" evidence="1">
    <location>
        <begin position="10"/>
        <end position="19"/>
    </location>
</feature>